<dbReference type="STRING" id="1036808.A0A0C3DNB5"/>
<dbReference type="HOGENOM" id="CLU_164186_0_0_1"/>
<proteinExistence type="predicted"/>
<dbReference type="AlphaFoldDB" id="A0A0C3DNB5"/>
<evidence type="ECO:0000313" key="2">
    <source>
        <dbReference type="EMBL" id="KIM57516.1"/>
    </source>
</evidence>
<feature type="domain" description="Integrase zinc-binding" evidence="1">
    <location>
        <begin position="62"/>
        <end position="105"/>
    </location>
</feature>
<reference evidence="3" key="2">
    <citation type="submission" date="2015-01" db="EMBL/GenBank/DDBJ databases">
        <title>Evolutionary Origins and Diversification of the Mycorrhizal Mutualists.</title>
        <authorList>
            <consortium name="DOE Joint Genome Institute"/>
            <consortium name="Mycorrhizal Genomics Consortium"/>
            <person name="Kohler A."/>
            <person name="Kuo A."/>
            <person name="Nagy L.G."/>
            <person name="Floudas D."/>
            <person name="Copeland A."/>
            <person name="Barry K.W."/>
            <person name="Cichocki N."/>
            <person name="Veneault-Fourrey C."/>
            <person name="LaButti K."/>
            <person name="Lindquist E.A."/>
            <person name="Lipzen A."/>
            <person name="Lundell T."/>
            <person name="Morin E."/>
            <person name="Murat C."/>
            <person name="Riley R."/>
            <person name="Ohm R."/>
            <person name="Sun H."/>
            <person name="Tunlid A."/>
            <person name="Henrissat B."/>
            <person name="Grigoriev I.V."/>
            <person name="Hibbett D.S."/>
            <person name="Martin F."/>
        </authorList>
    </citation>
    <scope>NUCLEOTIDE SEQUENCE [LARGE SCALE GENOMIC DNA]</scope>
    <source>
        <strain evidence="3">Foug A</strain>
    </source>
</reference>
<gene>
    <name evidence="2" type="ORF">SCLCIDRAFT_130237</name>
</gene>
<sequence>MSELELDICEDTRNQYYQDKFFSDIVKQPMNYKNFEVNSGLVYLRDNGRRVLCIPDIALGNQRLREVIISHAHSILVHLGPSKTTNYLRDNVWWKGINSDVEAFC</sequence>
<name>A0A0C3DNB5_9AGAM</name>
<dbReference type="Proteomes" id="UP000053989">
    <property type="component" value="Unassembled WGS sequence"/>
</dbReference>
<evidence type="ECO:0000259" key="1">
    <source>
        <dbReference type="Pfam" id="PF17921"/>
    </source>
</evidence>
<feature type="non-terminal residue" evidence="2">
    <location>
        <position position="105"/>
    </location>
</feature>
<dbReference type="Pfam" id="PF17921">
    <property type="entry name" value="Integrase_H2C2"/>
    <property type="match status" value="1"/>
</dbReference>
<reference evidence="2 3" key="1">
    <citation type="submission" date="2014-04" db="EMBL/GenBank/DDBJ databases">
        <authorList>
            <consortium name="DOE Joint Genome Institute"/>
            <person name="Kuo A."/>
            <person name="Kohler A."/>
            <person name="Nagy L.G."/>
            <person name="Floudas D."/>
            <person name="Copeland A."/>
            <person name="Barry K.W."/>
            <person name="Cichocki N."/>
            <person name="Veneault-Fourrey C."/>
            <person name="LaButti K."/>
            <person name="Lindquist E.A."/>
            <person name="Lipzen A."/>
            <person name="Lundell T."/>
            <person name="Morin E."/>
            <person name="Murat C."/>
            <person name="Sun H."/>
            <person name="Tunlid A."/>
            <person name="Henrissat B."/>
            <person name="Grigoriev I.V."/>
            <person name="Hibbett D.S."/>
            <person name="Martin F."/>
            <person name="Nordberg H.P."/>
            <person name="Cantor M.N."/>
            <person name="Hua S.X."/>
        </authorList>
    </citation>
    <scope>NUCLEOTIDE SEQUENCE [LARGE SCALE GENOMIC DNA]</scope>
    <source>
        <strain evidence="2 3">Foug A</strain>
    </source>
</reference>
<dbReference type="Gene3D" id="1.10.340.70">
    <property type="match status" value="1"/>
</dbReference>
<accession>A0A0C3DNB5</accession>
<evidence type="ECO:0000313" key="3">
    <source>
        <dbReference type="Proteomes" id="UP000053989"/>
    </source>
</evidence>
<dbReference type="OrthoDB" id="3249394at2759"/>
<organism evidence="2 3">
    <name type="scientific">Scleroderma citrinum Foug A</name>
    <dbReference type="NCBI Taxonomy" id="1036808"/>
    <lineage>
        <taxon>Eukaryota</taxon>
        <taxon>Fungi</taxon>
        <taxon>Dikarya</taxon>
        <taxon>Basidiomycota</taxon>
        <taxon>Agaricomycotina</taxon>
        <taxon>Agaricomycetes</taxon>
        <taxon>Agaricomycetidae</taxon>
        <taxon>Boletales</taxon>
        <taxon>Sclerodermatineae</taxon>
        <taxon>Sclerodermataceae</taxon>
        <taxon>Scleroderma</taxon>
    </lineage>
</organism>
<dbReference type="EMBL" id="KN822099">
    <property type="protein sequence ID" value="KIM57516.1"/>
    <property type="molecule type" value="Genomic_DNA"/>
</dbReference>
<protein>
    <recommendedName>
        <fullName evidence="1">Integrase zinc-binding domain-containing protein</fullName>
    </recommendedName>
</protein>
<dbReference type="InterPro" id="IPR041588">
    <property type="entry name" value="Integrase_H2C2"/>
</dbReference>
<keyword evidence="3" id="KW-1185">Reference proteome</keyword>
<dbReference type="InParanoid" id="A0A0C3DNB5"/>